<evidence type="ECO:0000313" key="1">
    <source>
        <dbReference type="EMBL" id="VDN03014.1"/>
    </source>
</evidence>
<reference evidence="3" key="1">
    <citation type="submission" date="2017-02" db="UniProtKB">
        <authorList>
            <consortium name="WormBaseParasite"/>
        </authorList>
    </citation>
    <scope>IDENTIFICATION</scope>
</reference>
<evidence type="ECO:0000313" key="2">
    <source>
        <dbReference type="Proteomes" id="UP000276776"/>
    </source>
</evidence>
<keyword evidence="2" id="KW-1185">Reference proteome</keyword>
<dbReference type="AlphaFoldDB" id="A0A0N5CZ44"/>
<protein>
    <submittedName>
        <fullName evidence="3">Ovule protein</fullName>
    </submittedName>
</protein>
<organism evidence="3">
    <name type="scientific">Thelazia callipaeda</name>
    <name type="common">Oriental eyeworm</name>
    <name type="synonym">Parasitic nematode</name>
    <dbReference type="NCBI Taxonomy" id="103827"/>
    <lineage>
        <taxon>Eukaryota</taxon>
        <taxon>Metazoa</taxon>
        <taxon>Ecdysozoa</taxon>
        <taxon>Nematoda</taxon>
        <taxon>Chromadorea</taxon>
        <taxon>Rhabditida</taxon>
        <taxon>Spirurina</taxon>
        <taxon>Spiruromorpha</taxon>
        <taxon>Thelazioidea</taxon>
        <taxon>Thelaziidae</taxon>
        <taxon>Thelazia</taxon>
    </lineage>
</organism>
<dbReference type="EMBL" id="UYYF01004359">
    <property type="protein sequence ID" value="VDN03014.1"/>
    <property type="molecule type" value="Genomic_DNA"/>
</dbReference>
<evidence type="ECO:0000313" key="3">
    <source>
        <dbReference type="WBParaSite" id="TCLT_0000574401-mRNA-1"/>
    </source>
</evidence>
<accession>A0A0N5CZ44</accession>
<reference evidence="1 2" key="2">
    <citation type="submission" date="2018-11" db="EMBL/GenBank/DDBJ databases">
        <authorList>
            <consortium name="Pathogen Informatics"/>
        </authorList>
    </citation>
    <scope>NUCLEOTIDE SEQUENCE [LARGE SCALE GENOMIC DNA]</scope>
</reference>
<dbReference type="WBParaSite" id="TCLT_0000574401-mRNA-1">
    <property type="protein sequence ID" value="TCLT_0000574401-mRNA-1"/>
    <property type="gene ID" value="TCLT_0000574401"/>
</dbReference>
<dbReference type="Proteomes" id="UP000276776">
    <property type="component" value="Unassembled WGS sequence"/>
</dbReference>
<gene>
    <name evidence="1" type="ORF">TCLT_LOCUS5733</name>
</gene>
<sequence>MCEFIDDNDNDNDNNDKVVRWWCSPDAVPIIEKPLIALINLNQPLTYSHIHHCHSLSLLPLPTPLSSPKAS</sequence>
<name>A0A0N5CZ44_THECL</name>
<proteinExistence type="predicted"/>